<evidence type="ECO:0000256" key="1">
    <source>
        <dbReference type="SAM" id="MobiDB-lite"/>
    </source>
</evidence>
<dbReference type="Proteomes" id="UP001049176">
    <property type="component" value="Chromosome 2"/>
</dbReference>
<keyword evidence="2" id="KW-1133">Transmembrane helix</keyword>
<feature type="compositionally biased region" description="Polar residues" evidence="1">
    <location>
        <begin position="1"/>
        <end position="15"/>
    </location>
</feature>
<proteinExistence type="predicted"/>
<keyword evidence="2" id="KW-0812">Transmembrane</keyword>
<feature type="region of interest" description="Disordered" evidence="1">
    <location>
        <begin position="1"/>
        <end position="64"/>
    </location>
</feature>
<feature type="region of interest" description="Disordered" evidence="1">
    <location>
        <begin position="77"/>
        <end position="148"/>
    </location>
</feature>
<protein>
    <submittedName>
        <fullName evidence="3">Uncharacterized protein</fullName>
    </submittedName>
</protein>
<keyword evidence="4" id="KW-1185">Reference proteome</keyword>
<dbReference type="KEGG" id="more:E1B28_004756"/>
<dbReference type="GeneID" id="66073832"/>
<comment type="caution">
    <text evidence="3">The sequence shown here is derived from an EMBL/GenBank/DDBJ whole genome shotgun (WGS) entry which is preliminary data.</text>
</comment>
<keyword evidence="2" id="KW-0472">Membrane</keyword>
<feature type="transmembrane region" description="Helical" evidence="2">
    <location>
        <begin position="337"/>
        <end position="356"/>
    </location>
</feature>
<name>A0A9P8AD48_9AGAR</name>
<feature type="region of interest" description="Disordered" evidence="1">
    <location>
        <begin position="219"/>
        <end position="251"/>
    </location>
</feature>
<feature type="region of interest" description="Disordered" evidence="1">
    <location>
        <begin position="160"/>
        <end position="188"/>
    </location>
</feature>
<dbReference type="EMBL" id="CM032182">
    <property type="protein sequence ID" value="KAG7097406.1"/>
    <property type="molecule type" value="Genomic_DNA"/>
</dbReference>
<feature type="compositionally biased region" description="Basic and acidic residues" evidence="1">
    <location>
        <begin position="160"/>
        <end position="179"/>
    </location>
</feature>
<feature type="compositionally biased region" description="Basic residues" evidence="1">
    <location>
        <begin position="35"/>
        <end position="53"/>
    </location>
</feature>
<feature type="compositionally biased region" description="Basic and acidic residues" evidence="1">
    <location>
        <begin position="119"/>
        <end position="135"/>
    </location>
</feature>
<evidence type="ECO:0000256" key="2">
    <source>
        <dbReference type="SAM" id="Phobius"/>
    </source>
</evidence>
<reference evidence="3" key="1">
    <citation type="journal article" date="2021" name="Genome Biol. Evol.">
        <title>The assembled and annotated genome of the fairy-ring fungus Marasmius oreades.</title>
        <authorList>
            <person name="Hiltunen M."/>
            <person name="Ament-Velasquez S.L."/>
            <person name="Johannesson H."/>
        </authorList>
    </citation>
    <scope>NUCLEOTIDE SEQUENCE</scope>
    <source>
        <strain evidence="3">03SP1</strain>
    </source>
</reference>
<dbReference type="AlphaFoldDB" id="A0A9P8AD48"/>
<sequence length="357" mass="38674">MSPTTTRSNQNTPTKSALRATPKATVVEESSPKVTPRKAPHCHKCQKPMRGHPKGACSSRDSPTAEHIINSINSLDITKGPQDAEDEDVVPVTHKKTRSTGRRSLTPRTLPAEEDTEPEDTKAVIRERRRSERAAKQAIPRAESLGSLDSNSVELLKHLLPEEEPEKEKKVVHWKDEATSSHGSTSTNGRVKMERAIMPCSLDPPSPWSSFSSVVASQDDHDVASSASSEGLLDSHSRAAGKPPKPLQRSMSMEERHQFLKRLEGLSSAQAYMIPEADSDDLQAPKGLFTKSLPAGVAHPGQNILIVGKDEKDTQDLYERLKEEQATSGSRRRSGGLTMAAGGVVVGAVATFAGLAY</sequence>
<evidence type="ECO:0000313" key="4">
    <source>
        <dbReference type="Proteomes" id="UP001049176"/>
    </source>
</evidence>
<evidence type="ECO:0000313" key="3">
    <source>
        <dbReference type="EMBL" id="KAG7097406.1"/>
    </source>
</evidence>
<gene>
    <name evidence="3" type="ORF">E1B28_004756</name>
</gene>
<accession>A0A9P8AD48</accession>
<dbReference type="OrthoDB" id="3263613at2759"/>
<organism evidence="3 4">
    <name type="scientific">Marasmius oreades</name>
    <name type="common">fairy-ring Marasmius</name>
    <dbReference type="NCBI Taxonomy" id="181124"/>
    <lineage>
        <taxon>Eukaryota</taxon>
        <taxon>Fungi</taxon>
        <taxon>Dikarya</taxon>
        <taxon>Basidiomycota</taxon>
        <taxon>Agaricomycotina</taxon>
        <taxon>Agaricomycetes</taxon>
        <taxon>Agaricomycetidae</taxon>
        <taxon>Agaricales</taxon>
        <taxon>Marasmiineae</taxon>
        <taxon>Marasmiaceae</taxon>
        <taxon>Marasmius</taxon>
    </lineage>
</organism>
<dbReference type="RefSeq" id="XP_043013876.1">
    <property type="nucleotide sequence ID" value="XM_043149272.1"/>
</dbReference>